<dbReference type="SUPFAM" id="SSF55811">
    <property type="entry name" value="Nudix"/>
    <property type="match status" value="1"/>
</dbReference>
<dbReference type="InterPro" id="IPR015375">
    <property type="entry name" value="NADH_PPase-like_N"/>
</dbReference>
<evidence type="ECO:0000256" key="7">
    <source>
        <dbReference type="ARBA" id="ARBA00022842"/>
    </source>
</evidence>
<dbReference type="GO" id="GO:0019677">
    <property type="term" value="P:NAD+ catabolic process"/>
    <property type="evidence" value="ECO:0007669"/>
    <property type="project" value="TreeGrafter"/>
</dbReference>
<evidence type="ECO:0000256" key="4">
    <source>
        <dbReference type="ARBA" id="ARBA00012381"/>
    </source>
</evidence>
<dbReference type="Pfam" id="PF00293">
    <property type="entry name" value="NUDIX"/>
    <property type="match status" value="1"/>
</dbReference>
<dbReference type="GO" id="GO:0046872">
    <property type="term" value="F:metal ion binding"/>
    <property type="evidence" value="ECO:0007669"/>
    <property type="project" value="UniProtKB-KW"/>
</dbReference>
<keyword evidence="6 11" id="KW-0378">Hydrolase</keyword>
<evidence type="ECO:0000256" key="3">
    <source>
        <dbReference type="ARBA" id="ARBA00009595"/>
    </source>
</evidence>
<dbReference type="RefSeq" id="WP_263952170.1">
    <property type="nucleotide sequence ID" value="NZ_JAOYFC010000001.1"/>
</dbReference>
<dbReference type="EC" id="3.6.1.22" evidence="4"/>
<gene>
    <name evidence="11" type="primary">nudC</name>
    <name evidence="11" type="ORF">OH136_02070</name>
</gene>
<evidence type="ECO:0000259" key="10">
    <source>
        <dbReference type="PROSITE" id="PS51462"/>
    </source>
</evidence>
<evidence type="ECO:0000256" key="1">
    <source>
        <dbReference type="ARBA" id="ARBA00001946"/>
    </source>
</evidence>
<evidence type="ECO:0000256" key="2">
    <source>
        <dbReference type="ARBA" id="ARBA00001947"/>
    </source>
</evidence>
<proteinExistence type="inferred from homology"/>
<keyword evidence="8" id="KW-0520">NAD</keyword>
<dbReference type="PANTHER" id="PTHR42904">
    <property type="entry name" value="NUDIX HYDROLASE, NUDC SUBFAMILY"/>
    <property type="match status" value="1"/>
</dbReference>
<dbReference type="InterPro" id="IPR049734">
    <property type="entry name" value="NudC-like_C"/>
</dbReference>
<name>A0AAE3IWL4_9RHOB</name>
<evidence type="ECO:0000256" key="9">
    <source>
        <dbReference type="ARBA" id="ARBA00023679"/>
    </source>
</evidence>
<dbReference type="Gene3D" id="3.90.79.10">
    <property type="entry name" value="Nucleoside Triphosphate Pyrophosphohydrolase"/>
    <property type="match status" value="1"/>
</dbReference>
<dbReference type="InterPro" id="IPR015376">
    <property type="entry name" value="Znr_NADH_PPase"/>
</dbReference>
<evidence type="ECO:0000256" key="5">
    <source>
        <dbReference type="ARBA" id="ARBA00022723"/>
    </source>
</evidence>
<evidence type="ECO:0000313" key="12">
    <source>
        <dbReference type="Proteomes" id="UP001208041"/>
    </source>
</evidence>
<dbReference type="InterPro" id="IPR015797">
    <property type="entry name" value="NUDIX_hydrolase-like_dom_sf"/>
</dbReference>
<reference evidence="11" key="1">
    <citation type="submission" date="2022-10" db="EMBL/GenBank/DDBJ databases">
        <authorList>
            <person name="Yue Y."/>
        </authorList>
    </citation>
    <scope>NUCLEOTIDE SEQUENCE</scope>
    <source>
        <strain evidence="11">Z654</strain>
    </source>
</reference>
<dbReference type="GO" id="GO:0035529">
    <property type="term" value="F:NADH pyrophosphatase activity"/>
    <property type="evidence" value="ECO:0007669"/>
    <property type="project" value="TreeGrafter"/>
</dbReference>
<protein>
    <recommendedName>
        <fullName evidence="4">NAD(+) diphosphatase</fullName>
        <ecNumber evidence="4">3.6.1.22</ecNumber>
    </recommendedName>
</protein>
<sequence>MKISEQVVFGGSKLDRAAQLRADTDKLEALRAKGDILPIWRGKVLVHEDARGAALRLECGHPFLENSTGEYLFLGLEGDRAIFATDVSSWEPEQQDLATVGDNFDASEQACTPCGEGAILAELRAIMSVLDPRSAELLSTAKALLNWHASHKFCAKCGAPSVMAVGGWQRNCPACSAPHFPRTDPVVIMLVTRGNKLLIGRSPFWPEGMYSTLAGFVEPGEPIEAAVRREVFEETAIRVGRVDYLASQPWAFPSSLMIGCHGFAENEDIVIDPVEIEDARWVTREEMAAIVAGENAEIYAPRVGSIAHFMIVNWLADRLE</sequence>
<dbReference type="InterPro" id="IPR000086">
    <property type="entry name" value="NUDIX_hydrolase_dom"/>
</dbReference>
<accession>A0AAE3IWL4</accession>
<dbReference type="InterPro" id="IPR050241">
    <property type="entry name" value="NAD-cap_RNA_hydrolase_NudC"/>
</dbReference>
<dbReference type="Pfam" id="PF09297">
    <property type="entry name" value="Zn_ribbon_NUD"/>
    <property type="match status" value="1"/>
</dbReference>
<keyword evidence="7" id="KW-0460">Magnesium</keyword>
<dbReference type="AlphaFoldDB" id="A0AAE3IWL4"/>
<dbReference type="NCBIfam" id="NF001299">
    <property type="entry name" value="PRK00241.1"/>
    <property type="match status" value="1"/>
</dbReference>
<dbReference type="PROSITE" id="PS51462">
    <property type="entry name" value="NUDIX"/>
    <property type="match status" value="1"/>
</dbReference>
<evidence type="ECO:0000313" key="11">
    <source>
        <dbReference type="EMBL" id="MCV6823329.1"/>
    </source>
</evidence>
<comment type="catalytic activity">
    <reaction evidence="9">
        <text>a 5'-end NAD(+)-phospho-ribonucleoside in mRNA + H2O = a 5'-end phospho-adenosine-phospho-ribonucleoside in mRNA + beta-nicotinamide D-ribonucleotide + 2 H(+)</text>
        <dbReference type="Rhea" id="RHEA:60876"/>
        <dbReference type="Rhea" id="RHEA-COMP:15698"/>
        <dbReference type="Rhea" id="RHEA-COMP:15719"/>
        <dbReference type="ChEBI" id="CHEBI:14649"/>
        <dbReference type="ChEBI" id="CHEBI:15377"/>
        <dbReference type="ChEBI" id="CHEBI:15378"/>
        <dbReference type="ChEBI" id="CHEBI:144029"/>
        <dbReference type="ChEBI" id="CHEBI:144051"/>
    </reaction>
    <physiologicalReaction direction="left-to-right" evidence="9">
        <dbReference type="Rhea" id="RHEA:60877"/>
    </physiologicalReaction>
</comment>
<dbReference type="Gene3D" id="3.90.79.20">
    <property type="match status" value="1"/>
</dbReference>
<dbReference type="PANTHER" id="PTHR42904:SF6">
    <property type="entry name" value="NAD-CAPPED RNA HYDROLASE NUDT12"/>
    <property type="match status" value="1"/>
</dbReference>
<comment type="caution">
    <text evidence="11">The sequence shown here is derived from an EMBL/GenBank/DDBJ whole genome shotgun (WGS) entry which is preliminary data.</text>
</comment>
<comment type="cofactor">
    <cofactor evidence="1">
        <name>Mg(2+)</name>
        <dbReference type="ChEBI" id="CHEBI:18420"/>
    </cofactor>
</comment>
<keyword evidence="5" id="KW-0479">Metal-binding</keyword>
<feature type="domain" description="Nudix hydrolase" evidence="10">
    <location>
        <begin position="181"/>
        <end position="305"/>
    </location>
</feature>
<evidence type="ECO:0000256" key="8">
    <source>
        <dbReference type="ARBA" id="ARBA00023027"/>
    </source>
</evidence>
<comment type="cofactor">
    <cofactor evidence="2">
        <name>Zn(2+)</name>
        <dbReference type="ChEBI" id="CHEBI:29105"/>
    </cofactor>
</comment>
<organism evidence="11 12">
    <name type="scientific">Halocynthiibacter halioticoli</name>
    <dbReference type="NCBI Taxonomy" id="2986804"/>
    <lineage>
        <taxon>Bacteria</taxon>
        <taxon>Pseudomonadati</taxon>
        <taxon>Pseudomonadota</taxon>
        <taxon>Alphaproteobacteria</taxon>
        <taxon>Rhodobacterales</taxon>
        <taxon>Paracoccaceae</taxon>
        <taxon>Halocynthiibacter</taxon>
    </lineage>
</organism>
<dbReference type="EMBL" id="JAOYFC010000001">
    <property type="protein sequence ID" value="MCV6823329.1"/>
    <property type="molecule type" value="Genomic_DNA"/>
</dbReference>
<keyword evidence="12" id="KW-1185">Reference proteome</keyword>
<dbReference type="CDD" id="cd03429">
    <property type="entry name" value="NUDIX_NADH_pyrophosphatase_Nudt13"/>
    <property type="match status" value="1"/>
</dbReference>
<dbReference type="GO" id="GO:0005829">
    <property type="term" value="C:cytosol"/>
    <property type="evidence" value="ECO:0007669"/>
    <property type="project" value="TreeGrafter"/>
</dbReference>
<dbReference type="Proteomes" id="UP001208041">
    <property type="component" value="Unassembled WGS sequence"/>
</dbReference>
<dbReference type="Pfam" id="PF09296">
    <property type="entry name" value="NUDIX-like"/>
    <property type="match status" value="1"/>
</dbReference>
<evidence type="ECO:0000256" key="6">
    <source>
        <dbReference type="ARBA" id="ARBA00022801"/>
    </source>
</evidence>
<comment type="similarity">
    <text evidence="3">Belongs to the Nudix hydrolase family. NudC subfamily.</text>
</comment>
<dbReference type="GO" id="GO:0006742">
    <property type="term" value="P:NADP+ catabolic process"/>
    <property type="evidence" value="ECO:0007669"/>
    <property type="project" value="TreeGrafter"/>
</dbReference>